<reference evidence="6" key="2">
    <citation type="submission" date="2020-09" db="EMBL/GenBank/DDBJ databases">
        <authorList>
            <person name="Sun Q."/>
            <person name="Zhou Y."/>
        </authorList>
    </citation>
    <scope>NUCLEOTIDE SEQUENCE</scope>
    <source>
        <strain evidence="6">CGMCC 1.15425</strain>
    </source>
</reference>
<protein>
    <submittedName>
        <fullName evidence="6">Transcriptional regulator</fullName>
    </submittedName>
</protein>
<dbReference type="InterPro" id="IPR036390">
    <property type="entry name" value="WH_DNA-bd_sf"/>
</dbReference>
<dbReference type="Gene3D" id="3.40.190.10">
    <property type="entry name" value="Periplasmic binding protein-like II"/>
    <property type="match status" value="2"/>
</dbReference>
<comment type="caution">
    <text evidence="6">The sequence shown here is derived from an EMBL/GenBank/DDBJ whole genome shotgun (WGS) entry which is preliminary data.</text>
</comment>
<dbReference type="InterPro" id="IPR050389">
    <property type="entry name" value="LysR-type_TF"/>
</dbReference>
<evidence type="ECO:0000256" key="1">
    <source>
        <dbReference type="ARBA" id="ARBA00009437"/>
    </source>
</evidence>
<dbReference type="PANTHER" id="PTHR30118">
    <property type="entry name" value="HTH-TYPE TRANSCRIPTIONAL REGULATOR LEUO-RELATED"/>
    <property type="match status" value="1"/>
</dbReference>
<evidence type="ECO:0000256" key="2">
    <source>
        <dbReference type="ARBA" id="ARBA00023015"/>
    </source>
</evidence>
<proteinExistence type="inferred from homology"/>
<sequence>MSRCVLKKLDLNLFLVFDTIYKERNLTEAAKILAITQPAVSNALSRLRRVFNDELFVRTSKGMLPTPVADGIAQNVTMALGMLNASVLEREEFVPTQAERTYHFSMTDLAEAVLLPRLFPYFEKHAPGLGLQSYYTKRHELVRALARGELDFAIDVPLIEDSQIAHQSLMRDQYVCATRPDHPLSGDQLTLESYLEYPHIHVSSRRKGLGQVDMALLRQQQERKIQLRVQHYRVATEVLRETDLILTAPRFLAEQFELSIQPLPFDMPPLDLHLYWHRQSDSDPSHRWLRETLLRLFPGNRPVADGE</sequence>
<dbReference type="Gene3D" id="1.10.10.10">
    <property type="entry name" value="Winged helix-like DNA-binding domain superfamily/Winged helix DNA-binding domain"/>
    <property type="match status" value="1"/>
</dbReference>
<gene>
    <name evidence="6" type="ORF">GCM10011403_21990</name>
</gene>
<name>A0A916QK27_9GAMM</name>
<dbReference type="EMBL" id="BMIY01000009">
    <property type="protein sequence ID" value="GFZ78539.1"/>
    <property type="molecule type" value="Genomic_DNA"/>
</dbReference>
<evidence type="ECO:0000259" key="5">
    <source>
        <dbReference type="PROSITE" id="PS50931"/>
    </source>
</evidence>
<dbReference type="GO" id="GO:0003700">
    <property type="term" value="F:DNA-binding transcription factor activity"/>
    <property type="evidence" value="ECO:0007669"/>
    <property type="project" value="InterPro"/>
</dbReference>
<organism evidence="6 7">
    <name type="scientific">Pseudohongiella nitratireducens</name>
    <dbReference type="NCBI Taxonomy" id="1768907"/>
    <lineage>
        <taxon>Bacteria</taxon>
        <taxon>Pseudomonadati</taxon>
        <taxon>Pseudomonadota</taxon>
        <taxon>Gammaproteobacteria</taxon>
        <taxon>Pseudomonadales</taxon>
        <taxon>Pseudohongiellaceae</taxon>
        <taxon>Pseudohongiella</taxon>
    </lineage>
</organism>
<dbReference type="SUPFAM" id="SSF46785">
    <property type="entry name" value="Winged helix' DNA-binding domain"/>
    <property type="match status" value="1"/>
</dbReference>
<dbReference type="InterPro" id="IPR005119">
    <property type="entry name" value="LysR_subst-bd"/>
</dbReference>
<dbReference type="Pfam" id="PF03466">
    <property type="entry name" value="LysR_substrate"/>
    <property type="match status" value="1"/>
</dbReference>
<dbReference type="SUPFAM" id="SSF53850">
    <property type="entry name" value="Periplasmic binding protein-like II"/>
    <property type="match status" value="1"/>
</dbReference>
<dbReference type="PRINTS" id="PR00039">
    <property type="entry name" value="HTHLYSR"/>
</dbReference>
<keyword evidence="4" id="KW-0804">Transcription</keyword>
<dbReference type="InterPro" id="IPR037402">
    <property type="entry name" value="YidZ_PBP2"/>
</dbReference>
<dbReference type="CDD" id="cd08417">
    <property type="entry name" value="PBP2_Nitroaromatics_like"/>
    <property type="match status" value="1"/>
</dbReference>
<dbReference type="AlphaFoldDB" id="A0A916QK27"/>
<dbReference type="Pfam" id="PF00126">
    <property type="entry name" value="HTH_1"/>
    <property type="match status" value="1"/>
</dbReference>
<dbReference type="InterPro" id="IPR036388">
    <property type="entry name" value="WH-like_DNA-bd_sf"/>
</dbReference>
<accession>A0A916QK27</accession>
<feature type="domain" description="HTH lysR-type" evidence="5">
    <location>
        <begin position="9"/>
        <end position="66"/>
    </location>
</feature>
<keyword evidence="2" id="KW-0805">Transcription regulation</keyword>
<dbReference type="InterPro" id="IPR000847">
    <property type="entry name" value="LysR_HTH_N"/>
</dbReference>
<keyword evidence="7" id="KW-1185">Reference proteome</keyword>
<keyword evidence="3" id="KW-0238">DNA-binding</keyword>
<evidence type="ECO:0000256" key="4">
    <source>
        <dbReference type="ARBA" id="ARBA00023163"/>
    </source>
</evidence>
<evidence type="ECO:0000313" key="7">
    <source>
        <dbReference type="Proteomes" id="UP000627715"/>
    </source>
</evidence>
<evidence type="ECO:0000256" key="3">
    <source>
        <dbReference type="ARBA" id="ARBA00023125"/>
    </source>
</evidence>
<dbReference type="PROSITE" id="PS50931">
    <property type="entry name" value="HTH_LYSR"/>
    <property type="match status" value="1"/>
</dbReference>
<dbReference type="RefSeq" id="WP_229694658.1">
    <property type="nucleotide sequence ID" value="NZ_BMIY01000009.1"/>
</dbReference>
<dbReference type="PANTHER" id="PTHR30118:SF15">
    <property type="entry name" value="TRANSCRIPTIONAL REGULATORY PROTEIN"/>
    <property type="match status" value="1"/>
</dbReference>
<reference evidence="6" key="1">
    <citation type="journal article" date="2014" name="Int. J. Syst. Evol. Microbiol.">
        <title>Complete genome sequence of Corynebacterium casei LMG S-19264T (=DSM 44701T), isolated from a smear-ripened cheese.</title>
        <authorList>
            <consortium name="US DOE Joint Genome Institute (JGI-PGF)"/>
            <person name="Walter F."/>
            <person name="Albersmeier A."/>
            <person name="Kalinowski J."/>
            <person name="Ruckert C."/>
        </authorList>
    </citation>
    <scope>NUCLEOTIDE SEQUENCE</scope>
    <source>
        <strain evidence="6">CGMCC 1.15425</strain>
    </source>
</reference>
<evidence type="ECO:0000313" key="6">
    <source>
        <dbReference type="EMBL" id="GFZ78539.1"/>
    </source>
</evidence>
<dbReference type="Proteomes" id="UP000627715">
    <property type="component" value="Unassembled WGS sequence"/>
</dbReference>
<dbReference type="GO" id="GO:0003677">
    <property type="term" value="F:DNA binding"/>
    <property type="evidence" value="ECO:0007669"/>
    <property type="project" value="UniProtKB-KW"/>
</dbReference>
<comment type="similarity">
    <text evidence="1">Belongs to the LysR transcriptional regulatory family.</text>
</comment>